<comment type="caution">
    <text evidence="2">The sequence shown here is derived from an EMBL/GenBank/DDBJ whole genome shotgun (WGS) entry which is preliminary data.</text>
</comment>
<dbReference type="AlphaFoldDB" id="A0A0W0G1P1"/>
<dbReference type="Proteomes" id="UP000054988">
    <property type="component" value="Unassembled WGS sequence"/>
</dbReference>
<evidence type="ECO:0000313" key="3">
    <source>
        <dbReference type="Proteomes" id="UP000054988"/>
    </source>
</evidence>
<protein>
    <recommendedName>
        <fullName evidence="1">SAP domain-containing protein</fullName>
    </recommendedName>
</protein>
<dbReference type="InterPro" id="IPR003034">
    <property type="entry name" value="SAP_dom"/>
</dbReference>
<dbReference type="InterPro" id="IPR036361">
    <property type="entry name" value="SAP_dom_sf"/>
</dbReference>
<evidence type="ECO:0000259" key="1">
    <source>
        <dbReference type="Pfam" id="PF02037"/>
    </source>
</evidence>
<feature type="domain" description="SAP" evidence="1">
    <location>
        <begin position="135"/>
        <end position="165"/>
    </location>
</feature>
<organism evidence="2 3">
    <name type="scientific">Moniliophthora roreri</name>
    <name type="common">Frosty pod rot fungus</name>
    <name type="synonym">Monilia roreri</name>
    <dbReference type="NCBI Taxonomy" id="221103"/>
    <lineage>
        <taxon>Eukaryota</taxon>
        <taxon>Fungi</taxon>
        <taxon>Dikarya</taxon>
        <taxon>Basidiomycota</taxon>
        <taxon>Agaricomycotina</taxon>
        <taxon>Agaricomycetes</taxon>
        <taxon>Agaricomycetidae</taxon>
        <taxon>Agaricales</taxon>
        <taxon>Marasmiineae</taxon>
        <taxon>Marasmiaceae</taxon>
        <taxon>Moniliophthora</taxon>
    </lineage>
</organism>
<sequence length="298" mass="33059">MAHLPPALTSSRNFSWKGDGPVTQPLVSNVTLATNGHNNGSKALVVAAIVDSEVLPPAQGALLSLTFLAGLLLLVFGIHGDSWKALITCEMSVRGRSSSKKAANGKELSEEELKKEFEFSSSDSGEPDKIQLYTLSKSRLKAECRNYRLPVSGNMGVLLDRLIDYSSKKDKWHKTQAGARCKHKSMQLGSKKKALKSYERHRLQKESGILTLTLATVEQLRKDTCTKAEKIARLEMARQYQRDHPKYQEPLIRQPLHSTQLNPFSALANINNKVDTLAWLIQQQSLHSGLWNGTTVVT</sequence>
<evidence type="ECO:0000313" key="2">
    <source>
        <dbReference type="EMBL" id="KTB42511.1"/>
    </source>
</evidence>
<dbReference type="Gene3D" id="1.10.720.30">
    <property type="entry name" value="SAP domain"/>
    <property type="match status" value="1"/>
</dbReference>
<name>A0A0W0G1P1_MONRR</name>
<gene>
    <name evidence="2" type="ORF">WG66_4918</name>
</gene>
<dbReference type="EMBL" id="LATX01001327">
    <property type="protein sequence ID" value="KTB42511.1"/>
    <property type="molecule type" value="Genomic_DNA"/>
</dbReference>
<accession>A0A0W0G1P1</accession>
<reference evidence="2 3" key="1">
    <citation type="submission" date="2015-12" db="EMBL/GenBank/DDBJ databases">
        <title>Draft genome sequence of Moniliophthora roreri, the causal agent of frosty pod rot of cacao.</title>
        <authorList>
            <person name="Aime M.C."/>
            <person name="Diaz-Valderrama J.R."/>
            <person name="Kijpornyongpan T."/>
            <person name="Phillips-Mora W."/>
        </authorList>
    </citation>
    <scope>NUCLEOTIDE SEQUENCE [LARGE SCALE GENOMIC DNA]</scope>
    <source>
        <strain evidence="2 3">MCA 2952</strain>
    </source>
</reference>
<proteinExistence type="predicted"/>
<dbReference type="Pfam" id="PF02037">
    <property type="entry name" value="SAP"/>
    <property type="match status" value="1"/>
</dbReference>